<sequence>MDDPTSKDTYACFEKVMEMLRGPNLDTEELDVNLAILNISAVKNSLWQLYIIPFDQLGPPYIASLPSPSTQPDLCTQLWSSCSNLMLNLGHAQLPHKMPYSLPAIHVLLVWLHSIHPLQPVLNVLAEQQPITEQLRQCVGRNKFPESGPGIKGCACHLKEDYLLKGFLWADMCFESTFLEEEDGPDDDFADQESRVERVLLRALSLASMGGALRYDEQIEARRRWETNGPNHSPTRRPRTVNGKYGCREEEARWATWKQSGFPIIAEGQRPGSDSSPSNEEQPETGGTERCSKEKTVAVRQDVTG</sequence>
<gene>
    <name evidence="2" type="ORF">ZT1A5_G11914</name>
</gene>
<evidence type="ECO:0000313" key="3">
    <source>
        <dbReference type="Proteomes" id="UP000215453"/>
    </source>
</evidence>
<feature type="region of interest" description="Disordered" evidence="1">
    <location>
        <begin position="260"/>
        <end position="305"/>
    </location>
</feature>
<evidence type="ECO:0000313" key="2">
    <source>
        <dbReference type="EMBL" id="SMY30461.1"/>
    </source>
</evidence>
<reference evidence="2 3" key="1">
    <citation type="submission" date="2016-10" db="EMBL/GenBank/DDBJ databases">
        <authorList>
            <person name="Varghese N."/>
        </authorList>
    </citation>
    <scope>NUCLEOTIDE SEQUENCE [LARGE SCALE GENOMIC DNA]</scope>
</reference>
<evidence type="ECO:0000256" key="1">
    <source>
        <dbReference type="SAM" id="MobiDB-lite"/>
    </source>
</evidence>
<proteinExistence type="predicted"/>
<organism evidence="2 3">
    <name type="scientific">Zymoseptoria tritici ST99CH_1A5</name>
    <dbReference type="NCBI Taxonomy" id="1276529"/>
    <lineage>
        <taxon>Eukaryota</taxon>
        <taxon>Fungi</taxon>
        <taxon>Dikarya</taxon>
        <taxon>Ascomycota</taxon>
        <taxon>Pezizomycotina</taxon>
        <taxon>Dothideomycetes</taxon>
        <taxon>Dothideomycetidae</taxon>
        <taxon>Mycosphaerellales</taxon>
        <taxon>Mycosphaerellaceae</taxon>
        <taxon>Zymoseptoria</taxon>
    </lineage>
</organism>
<dbReference type="AlphaFoldDB" id="A0A1Y6M5Q1"/>
<dbReference type="Proteomes" id="UP000215453">
    <property type="component" value="Chromosome 19"/>
</dbReference>
<dbReference type="InterPro" id="IPR011990">
    <property type="entry name" value="TPR-like_helical_dom_sf"/>
</dbReference>
<accession>A0A1Y6M5Q1</accession>
<feature type="region of interest" description="Disordered" evidence="1">
    <location>
        <begin position="225"/>
        <end position="244"/>
    </location>
</feature>
<protein>
    <submittedName>
        <fullName evidence="2">Uncharacterized protein</fullName>
    </submittedName>
</protein>
<name>A0A1Y6M5Q1_ZYMTR</name>
<dbReference type="SUPFAM" id="SSF48452">
    <property type="entry name" value="TPR-like"/>
    <property type="match status" value="1"/>
</dbReference>
<dbReference type="EMBL" id="LT882694">
    <property type="protein sequence ID" value="SMY30461.1"/>
    <property type="molecule type" value="Genomic_DNA"/>
</dbReference>